<keyword evidence="2" id="KW-1185">Reference proteome</keyword>
<proteinExistence type="predicted"/>
<reference evidence="1" key="1">
    <citation type="submission" date="2021-06" db="EMBL/GenBank/DDBJ databases">
        <authorList>
            <person name="Hodson N. C."/>
            <person name="Mongue J. A."/>
            <person name="Jaron S. K."/>
        </authorList>
    </citation>
    <scope>NUCLEOTIDE SEQUENCE</scope>
</reference>
<feature type="non-terminal residue" evidence="1">
    <location>
        <position position="1"/>
    </location>
</feature>
<accession>A0A8J2NWC7</accession>
<gene>
    <name evidence="1" type="ORF">AFUS01_LOCUS10110</name>
</gene>
<dbReference type="AlphaFoldDB" id="A0A8J2NWC7"/>
<protein>
    <submittedName>
        <fullName evidence="1">Uncharacterized protein</fullName>
    </submittedName>
</protein>
<dbReference type="Proteomes" id="UP000708208">
    <property type="component" value="Unassembled WGS sequence"/>
</dbReference>
<sequence>LQYTHTLRKTPWDTEDITRLEVVSTPWIFWWLTDGYSHFQTSLPAIHNLKTQNHTE</sequence>
<name>A0A8J2NWC7_9HEXA</name>
<evidence type="ECO:0000313" key="1">
    <source>
        <dbReference type="EMBL" id="CAG7720857.1"/>
    </source>
</evidence>
<evidence type="ECO:0000313" key="2">
    <source>
        <dbReference type="Proteomes" id="UP000708208"/>
    </source>
</evidence>
<comment type="caution">
    <text evidence="1">The sequence shown here is derived from an EMBL/GenBank/DDBJ whole genome shotgun (WGS) entry which is preliminary data.</text>
</comment>
<dbReference type="EMBL" id="CAJVCH010074420">
    <property type="protein sequence ID" value="CAG7720857.1"/>
    <property type="molecule type" value="Genomic_DNA"/>
</dbReference>
<organism evidence="1 2">
    <name type="scientific">Allacma fusca</name>
    <dbReference type="NCBI Taxonomy" id="39272"/>
    <lineage>
        <taxon>Eukaryota</taxon>
        <taxon>Metazoa</taxon>
        <taxon>Ecdysozoa</taxon>
        <taxon>Arthropoda</taxon>
        <taxon>Hexapoda</taxon>
        <taxon>Collembola</taxon>
        <taxon>Symphypleona</taxon>
        <taxon>Sminthuridae</taxon>
        <taxon>Allacma</taxon>
    </lineage>
</organism>